<dbReference type="AlphaFoldDB" id="A0ABD1W0S3"/>
<protein>
    <submittedName>
        <fullName evidence="2">PMEI domain-containing protein</fullName>
    </submittedName>
</protein>
<evidence type="ECO:0000256" key="1">
    <source>
        <dbReference type="SAM" id="SignalP"/>
    </source>
</evidence>
<comment type="caution">
    <text evidence="2">The sequence shown here is derived from an EMBL/GenBank/DDBJ whole genome shotgun (WGS) entry which is preliminary data.</text>
</comment>
<proteinExistence type="predicted"/>
<dbReference type="Proteomes" id="UP001604336">
    <property type="component" value="Unassembled WGS sequence"/>
</dbReference>
<reference evidence="3" key="1">
    <citation type="submission" date="2024-07" db="EMBL/GenBank/DDBJ databases">
        <title>Two chromosome-level genome assemblies of Korean endemic species Abeliophyllum distichum and Forsythia ovata (Oleaceae).</title>
        <authorList>
            <person name="Jang H."/>
        </authorList>
    </citation>
    <scope>NUCLEOTIDE SEQUENCE [LARGE SCALE GENOMIC DNA]</scope>
</reference>
<organism evidence="2 3">
    <name type="scientific">Abeliophyllum distichum</name>
    <dbReference type="NCBI Taxonomy" id="126358"/>
    <lineage>
        <taxon>Eukaryota</taxon>
        <taxon>Viridiplantae</taxon>
        <taxon>Streptophyta</taxon>
        <taxon>Embryophyta</taxon>
        <taxon>Tracheophyta</taxon>
        <taxon>Spermatophyta</taxon>
        <taxon>Magnoliopsida</taxon>
        <taxon>eudicotyledons</taxon>
        <taxon>Gunneridae</taxon>
        <taxon>Pentapetalae</taxon>
        <taxon>asterids</taxon>
        <taxon>lamiids</taxon>
        <taxon>Lamiales</taxon>
        <taxon>Oleaceae</taxon>
        <taxon>Forsythieae</taxon>
        <taxon>Abeliophyllum</taxon>
    </lineage>
</organism>
<evidence type="ECO:0000313" key="3">
    <source>
        <dbReference type="Proteomes" id="UP001604336"/>
    </source>
</evidence>
<gene>
    <name evidence="2" type="ORF">Adt_04199</name>
</gene>
<evidence type="ECO:0000313" key="2">
    <source>
        <dbReference type="EMBL" id="KAL2543221.1"/>
    </source>
</evidence>
<keyword evidence="1" id="KW-0732">Signal</keyword>
<dbReference type="InterPro" id="IPR035513">
    <property type="entry name" value="Invertase/methylesterase_inhib"/>
</dbReference>
<keyword evidence="3" id="KW-1185">Reference proteome</keyword>
<dbReference type="EMBL" id="JBFOLK010000001">
    <property type="protein sequence ID" value="KAL2543221.1"/>
    <property type="molecule type" value="Genomic_DNA"/>
</dbReference>
<feature type="chain" id="PRO_5044771355" evidence="1">
    <location>
        <begin position="29"/>
        <end position="172"/>
    </location>
</feature>
<name>A0ABD1W0S3_9LAMI</name>
<feature type="signal peptide" evidence="1">
    <location>
        <begin position="1"/>
        <end position="28"/>
    </location>
</feature>
<accession>A0ABD1W0S3</accession>
<dbReference type="Gene3D" id="1.20.140.40">
    <property type="entry name" value="Invertase/pectin methylesterase inhibitor family protein"/>
    <property type="match status" value="1"/>
</dbReference>
<sequence>MMTFQKFNSFSFLLLAIIATIFFHGVAAHSPFCEDMNTEDLCLSMINGATNWHDAVENSIHASLPLAKELQSKNGLIPPATAKLSATTKSLLHDTCKKSFETVIEMLEGGLVNLAAGENFKLQTRLSLALDPECSDDLSNSSPTFPLTNLVKELIAKLTICVQITAQNVNPE</sequence>